<feature type="signal peptide" evidence="1">
    <location>
        <begin position="1"/>
        <end position="16"/>
    </location>
</feature>
<feature type="chain" id="PRO_5034955976" evidence="1">
    <location>
        <begin position="17"/>
        <end position="193"/>
    </location>
</feature>
<organism evidence="3 4">
    <name type="scientific">Anser cygnoides</name>
    <name type="common">Swan goose</name>
    <dbReference type="NCBI Taxonomy" id="8845"/>
    <lineage>
        <taxon>Eukaryota</taxon>
        <taxon>Metazoa</taxon>
        <taxon>Chordata</taxon>
        <taxon>Craniata</taxon>
        <taxon>Vertebrata</taxon>
        <taxon>Euteleostomi</taxon>
        <taxon>Archelosauria</taxon>
        <taxon>Archosauria</taxon>
        <taxon>Dinosauria</taxon>
        <taxon>Saurischia</taxon>
        <taxon>Theropoda</taxon>
        <taxon>Coelurosauria</taxon>
        <taxon>Aves</taxon>
        <taxon>Neognathae</taxon>
        <taxon>Galloanserae</taxon>
        <taxon>Anseriformes</taxon>
        <taxon>Anatidae</taxon>
        <taxon>Anserinae</taxon>
        <taxon>Anser</taxon>
    </lineage>
</organism>
<reference evidence="3" key="1">
    <citation type="submission" date="2025-08" db="UniProtKB">
        <authorList>
            <consortium name="Ensembl"/>
        </authorList>
    </citation>
    <scope>IDENTIFICATION</scope>
</reference>
<dbReference type="AlphaFoldDB" id="A0A8B9D9Z9"/>
<accession>A0A8B9D9Z9</accession>
<dbReference type="InterPro" id="IPR037365">
    <property type="entry name" value="Slowmo/Ups"/>
</dbReference>
<dbReference type="PROSITE" id="PS50904">
    <property type="entry name" value="PRELI_MSF1"/>
    <property type="match status" value="1"/>
</dbReference>
<evidence type="ECO:0000313" key="3">
    <source>
        <dbReference type="Ensembl" id="ENSACDP00005002215.1"/>
    </source>
</evidence>
<feature type="domain" description="PRELI/MSF1" evidence="2">
    <location>
        <begin position="8"/>
        <end position="185"/>
    </location>
</feature>
<evidence type="ECO:0000256" key="1">
    <source>
        <dbReference type="SAM" id="SignalP"/>
    </source>
</evidence>
<dbReference type="InterPro" id="IPR006797">
    <property type="entry name" value="PRELI/MSF1_dom"/>
</dbReference>
<sequence length="193" mass="22005">MLILIWCSGFLQPGIFITMDATVTFEYYLSSINFLYPSPMDKHVMAVETVEEKTDLSTGIIYRRRIATCKNVIPEILRKVSALKVPDIYLEEESWLNMQKRNMSMKTHCLTWTQYASLSEESVFRESLENPNWTDFTQKGRISVTGAGLLNRVLEAFAQSFLKQALTGKCSYREVLVLDICGLDRFGGSGCDE</sequence>
<name>A0A8B9D9Z9_ANSCY</name>
<evidence type="ECO:0000313" key="4">
    <source>
        <dbReference type="Proteomes" id="UP000694521"/>
    </source>
</evidence>
<dbReference type="GO" id="GO:0005758">
    <property type="term" value="C:mitochondrial intermembrane space"/>
    <property type="evidence" value="ECO:0007669"/>
    <property type="project" value="InterPro"/>
</dbReference>
<dbReference type="Ensembl" id="ENSACDT00005002581.1">
    <property type="protein sequence ID" value="ENSACDP00005002215.1"/>
    <property type="gene ID" value="ENSACDG00005001511.1"/>
</dbReference>
<dbReference type="PANTHER" id="PTHR11158">
    <property type="entry name" value="MSF1/PX19 RELATED"/>
    <property type="match status" value="1"/>
</dbReference>
<dbReference type="Proteomes" id="UP000694521">
    <property type="component" value="Unplaced"/>
</dbReference>
<dbReference type="Pfam" id="PF04707">
    <property type="entry name" value="PRELI"/>
    <property type="match status" value="1"/>
</dbReference>
<reference evidence="3" key="2">
    <citation type="submission" date="2025-09" db="UniProtKB">
        <authorList>
            <consortium name="Ensembl"/>
        </authorList>
    </citation>
    <scope>IDENTIFICATION</scope>
</reference>
<protein>
    <submittedName>
        <fullName evidence="3">PRELI domain containing 2</fullName>
    </submittedName>
</protein>
<keyword evidence="1" id="KW-0732">Signal</keyword>
<evidence type="ECO:0000259" key="2">
    <source>
        <dbReference type="PROSITE" id="PS50904"/>
    </source>
</evidence>
<proteinExistence type="predicted"/>
<keyword evidence="4" id="KW-1185">Reference proteome</keyword>